<name>A0A6J2YRN3_SITOR</name>
<dbReference type="KEGG" id="soy:115889932"/>
<accession>A0A6J2YRN3</accession>
<evidence type="ECO:0000313" key="2">
    <source>
        <dbReference type="Proteomes" id="UP000504635"/>
    </source>
</evidence>
<evidence type="ECO:0000313" key="3">
    <source>
        <dbReference type="RefSeq" id="XP_030765921.1"/>
    </source>
</evidence>
<dbReference type="GeneID" id="115889932"/>
<dbReference type="Proteomes" id="UP000504635">
    <property type="component" value="Unplaced"/>
</dbReference>
<sequence>MRLTENNKIKLLAVEMDAIRRSARTSRLDRVRNGTIRDKMGRQKTIVEEIKSAQLNWYGHVRRMDNTRLPQKVLNWLPQKRRKRGRPRINWMESVKKAMSSRDLRDGDWDERNQWQIVSDAGFGQRPETV</sequence>
<keyword evidence="2" id="KW-1185">Reference proteome</keyword>
<dbReference type="InParanoid" id="A0A6J2YRN3"/>
<dbReference type="RefSeq" id="XP_030765921.1">
    <property type="nucleotide sequence ID" value="XM_030910061.1"/>
</dbReference>
<protein>
    <submittedName>
        <fullName evidence="3">Uncharacterized protein LOC115889932</fullName>
    </submittedName>
</protein>
<organism evidence="2 3">
    <name type="scientific">Sitophilus oryzae</name>
    <name type="common">Rice weevil</name>
    <name type="synonym">Curculio oryzae</name>
    <dbReference type="NCBI Taxonomy" id="7048"/>
    <lineage>
        <taxon>Eukaryota</taxon>
        <taxon>Metazoa</taxon>
        <taxon>Ecdysozoa</taxon>
        <taxon>Arthropoda</taxon>
        <taxon>Hexapoda</taxon>
        <taxon>Insecta</taxon>
        <taxon>Pterygota</taxon>
        <taxon>Neoptera</taxon>
        <taxon>Endopterygota</taxon>
        <taxon>Coleoptera</taxon>
        <taxon>Polyphaga</taxon>
        <taxon>Cucujiformia</taxon>
        <taxon>Curculionidae</taxon>
        <taxon>Dryophthorinae</taxon>
        <taxon>Sitophilus</taxon>
    </lineage>
</organism>
<dbReference type="AlphaFoldDB" id="A0A6J2YRN3"/>
<reference evidence="3" key="1">
    <citation type="submission" date="2025-08" db="UniProtKB">
        <authorList>
            <consortium name="RefSeq"/>
        </authorList>
    </citation>
    <scope>IDENTIFICATION</scope>
    <source>
        <tissue evidence="3">Gonads</tissue>
    </source>
</reference>
<evidence type="ECO:0000256" key="1">
    <source>
        <dbReference type="SAM" id="MobiDB-lite"/>
    </source>
</evidence>
<gene>
    <name evidence="3" type="primary">LOC115889932</name>
</gene>
<proteinExistence type="predicted"/>
<feature type="region of interest" description="Disordered" evidence="1">
    <location>
        <begin position="85"/>
        <end position="107"/>
    </location>
</feature>
<feature type="compositionally biased region" description="Basic and acidic residues" evidence="1">
    <location>
        <begin position="94"/>
        <end position="107"/>
    </location>
</feature>
<dbReference type="OrthoDB" id="6706450at2759"/>